<dbReference type="EMBL" id="JAFHKU010000131">
    <property type="protein sequence ID" value="MBN3558913.1"/>
    <property type="molecule type" value="Genomic_DNA"/>
</dbReference>
<keyword evidence="5 18" id="KW-0479">Metal-binding</keyword>
<feature type="binding site" evidence="17">
    <location>
        <position position="345"/>
    </location>
    <ligand>
        <name>(6S)-NADPHX</name>
        <dbReference type="ChEBI" id="CHEBI:64076"/>
    </ligand>
</feature>
<feature type="binding site" evidence="18">
    <location>
        <begin position="61"/>
        <end position="65"/>
    </location>
    <ligand>
        <name>(6S)-NADPHX</name>
        <dbReference type="ChEBI" id="CHEBI:64076"/>
    </ligand>
</feature>
<comment type="function">
    <text evidence="14 19">Bifunctional enzyme that catalyzes the epimerization of the S- and R-forms of NAD(P)HX and the dehydration of the S-form of NAD(P)HX at the expense of ADP, which is converted to AMP. This allows the repair of both epimers of NAD(P)HX, a damaged form of NAD(P)H that is a result of enzymatic or heat-dependent hydration.</text>
</comment>
<keyword evidence="8 17" id="KW-0521">NADP</keyword>
<dbReference type="InterPro" id="IPR036652">
    <property type="entry name" value="YjeF_N_dom_sf"/>
</dbReference>
<dbReference type="GO" id="GO:0005524">
    <property type="term" value="F:ATP binding"/>
    <property type="evidence" value="ECO:0007669"/>
    <property type="project" value="UniProtKB-UniRule"/>
</dbReference>
<dbReference type="PROSITE" id="PS51385">
    <property type="entry name" value="YJEF_N"/>
    <property type="match status" value="1"/>
</dbReference>
<evidence type="ECO:0000256" key="16">
    <source>
        <dbReference type="ARBA" id="ARBA00049209"/>
    </source>
</evidence>
<dbReference type="CDD" id="cd01171">
    <property type="entry name" value="YXKO-related"/>
    <property type="match status" value="1"/>
</dbReference>
<comment type="function">
    <text evidence="17">Catalyzes the dehydration of the S-form of NAD(P)HX at the expense of ADP, which is converted to AMP. Together with NAD(P)HX epimerase, which catalyzes the epimerization of the S- and R-forms, the enzyme allows the repair of both epimers of NAD(P)HX, a damaged form of NAD(P)H that is a result of enzymatic or heat-dependent hydration.</text>
</comment>
<dbReference type="SUPFAM" id="SSF53613">
    <property type="entry name" value="Ribokinase-like"/>
    <property type="match status" value="1"/>
</dbReference>
<dbReference type="Pfam" id="PF03853">
    <property type="entry name" value="YjeF_N"/>
    <property type="match status" value="1"/>
</dbReference>
<dbReference type="PIRSF" id="PIRSF017184">
    <property type="entry name" value="Nnr"/>
    <property type="match status" value="1"/>
</dbReference>
<feature type="binding site" evidence="17">
    <location>
        <position position="297"/>
    </location>
    <ligand>
        <name>(6S)-NADPHX</name>
        <dbReference type="ChEBI" id="CHEBI:64076"/>
    </ligand>
</feature>
<comment type="similarity">
    <text evidence="3 19">In the N-terminal section; belongs to the NnrE/AIBP family.</text>
</comment>
<dbReference type="HAMAP" id="MF_01965">
    <property type="entry name" value="NADHX_dehydratase"/>
    <property type="match status" value="1"/>
</dbReference>
<comment type="caution">
    <text evidence="23">The sequence shown here is derived from an EMBL/GenBank/DDBJ whole genome shotgun (WGS) entry which is preliminary data.</text>
</comment>
<evidence type="ECO:0000259" key="20">
    <source>
        <dbReference type="PROSITE" id="PS51383"/>
    </source>
</evidence>
<dbReference type="NCBIfam" id="TIGR00196">
    <property type="entry name" value="yjeF_cterm"/>
    <property type="match status" value="1"/>
</dbReference>
<dbReference type="GO" id="GO:0046872">
    <property type="term" value="F:metal ion binding"/>
    <property type="evidence" value="ECO:0007669"/>
    <property type="project" value="UniProtKB-UniRule"/>
</dbReference>
<dbReference type="RefSeq" id="WP_184104272.1">
    <property type="nucleotide sequence ID" value="NZ_JACHNX010000002.1"/>
</dbReference>
<comment type="caution">
    <text evidence="18">Lacks conserved residue(s) required for the propagation of feature annotation.</text>
</comment>
<evidence type="ECO:0000256" key="7">
    <source>
        <dbReference type="ARBA" id="ARBA00022840"/>
    </source>
</evidence>
<organism evidence="23 25">
    <name type="scientific">Sphingomonas yabuuchiae</name>
    <dbReference type="NCBI Taxonomy" id="172044"/>
    <lineage>
        <taxon>Bacteria</taxon>
        <taxon>Pseudomonadati</taxon>
        <taxon>Pseudomonadota</taxon>
        <taxon>Alphaproteobacteria</taxon>
        <taxon>Sphingomonadales</taxon>
        <taxon>Sphingomonadaceae</taxon>
        <taxon>Sphingomonas</taxon>
    </lineage>
</organism>
<comment type="catalytic activity">
    <reaction evidence="2 18 19">
        <text>(6R)-NADPHX = (6S)-NADPHX</text>
        <dbReference type="Rhea" id="RHEA:32227"/>
        <dbReference type="ChEBI" id="CHEBI:64076"/>
        <dbReference type="ChEBI" id="CHEBI:64077"/>
        <dbReference type="EC" id="5.1.99.6"/>
    </reaction>
</comment>
<name>A0AA41DB61_9SPHN</name>
<evidence type="ECO:0000256" key="15">
    <source>
        <dbReference type="ARBA" id="ARBA00048238"/>
    </source>
</evidence>
<comment type="function">
    <text evidence="18">Catalyzes the epimerization of the S- and R-forms of NAD(P)HX, a damaged form of NAD(P)H that is a result of enzymatic or heat-dependent hydration. This is a prerequisite for the S-specific NAD(P)H-hydrate dehydratase to allow the repair of both epimers of NAD(P)HX.</text>
</comment>
<evidence type="ECO:0000256" key="4">
    <source>
        <dbReference type="ARBA" id="ARBA00009524"/>
    </source>
</evidence>
<evidence type="ECO:0000256" key="5">
    <source>
        <dbReference type="ARBA" id="ARBA00022723"/>
    </source>
</evidence>
<dbReference type="InterPro" id="IPR029056">
    <property type="entry name" value="Ribokinase-like"/>
</dbReference>
<comment type="cofactor">
    <cofactor evidence="18 19">
        <name>K(+)</name>
        <dbReference type="ChEBI" id="CHEBI:29103"/>
    </cofactor>
    <text evidence="18 19">Binds 1 potassium ion per subunit.</text>
</comment>
<evidence type="ECO:0000259" key="21">
    <source>
        <dbReference type="PROSITE" id="PS51385"/>
    </source>
</evidence>
<keyword evidence="13" id="KW-0511">Multifunctional enzyme</keyword>
<feature type="domain" description="YjeF N-terminal" evidence="21">
    <location>
        <begin position="10"/>
        <end position="208"/>
    </location>
</feature>
<dbReference type="EMBL" id="JACHNX010000002">
    <property type="protein sequence ID" value="MBB4608596.1"/>
    <property type="molecule type" value="Genomic_DNA"/>
</dbReference>
<evidence type="ECO:0000313" key="25">
    <source>
        <dbReference type="Proteomes" id="UP000704529"/>
    </source>
</evidence>
<sequence length="460" mass="46672">MIPIDGLPVLTAAEMHAAEQAAMVGEVTEATLMDRAGSAIAQAVARLAAGREILVLCGPGNNGGDGYIAAAALKRQGLAVRVAASDAPRSTGACRAAAIWGGAVEALDRAEPAPVFVDAIFGTGLSRSPSDEIQNALARLAEAAWLRIAVDLPTGVAMDNGKALGKVPRFDVTLALGAVKPSHLLQPAASLMGQVRLLDIGVATRSHARTLTRWHLPEPDANSHKYSRGMVAVIAGSMSGASELTALAALRAGAGYVLHLASAGVSGSAAPHAVVRRDYTADALDEDRIGAVVIGPGLGRDADASARLEAALSGGRPLIIDGDALRLVELGTLAKHKAPKILTPHGGEFTHLFGEVTDDKLSATRRAARQSGAVVVHKGADTVIAAPDGQAILCPEASPWLSTAGTGDVLAGAIGAMLAAGLEPLAAAEAGVWLHAQAARRLGKAFIADDLADALSAVRG</sequence>
<feature type="domain" description="YjeF C-terminal" evidence="20">
    <location>
        <begin position="208"/>
        <end position="460"/>
    </location>
</feature>
<evidence type="ECO:0000256" key="19">
    <source>
        <dbReference type="PIRNR" id="PIRNR017184"/>
    </source>
</evidence>
<evidence type="ECO:0000256" key="3">
    <source>
        <dbReference type="ARBA" id="ARBA00006001"/>
    </source>
</evidence>
<evidence type="ECO:0000256" key="18">
    <source>
        <dbReference type="HAMAP-Rule" id="MF_01966"/>
    </source>
</evidence>
<dbReference type="PANTHER" id="PTHR12592:SF0">
    <property type="entry name" value="ATP-DEPENDENT (S)-NAD(P)H-HYDRATE DEHYDRATASE"/>
    <property type="match status" value="1"/>
</dbReference>
<dbReference type="InterPro" id="IPR000631">
    <property type="entry name" value="CARKD"/>
</dbReference>
<evidence type="ECO:0000256" key="13">
    <source>
        <dbReference type="ARBA" id="ARBA00023268"/>
    </source>
</evidence>
<dbReference type="Gene3D" id="3.40.50.10260">
    <property type="entry name" value="YjeF N-terminal domain"/>
    <property type="match status" value="1"/>
</dbReference>
<evidence type="ECO:0000256" key="11">
    <source>
        <dbReference type="ARBA" id="ARBA00023235"/>
    </source>
</evidence>
<feature type="binding site" evidence="17">
    <location>
        <begin position="378"/>
        <end position="382"/>
    </location>
    <ligand>
        <name>AMP</name>
        <dbReference type="ChEBI" id="CHEBI:456215"/>
    </ligand>
</feature>
<dbReference type="InterPro" id="IPR017953">
    <property type="entry name" value="Carbohydrate_kinase_pred_CS"/>
</dbReference>
<evidence type="ECO:0000313" key="23">
    <source>
        <dbReference type="EMBL" id="MBN3558913.1"/>
    </source>
</evidence>
<dbReference type="Proteomes" id="UP000704529">
    <property type="component" value="Unassembled WGS sequence"/>
</dbReference>
<dbReference type="GO" id="GO:0052855">
    <property type="term" value="F:ADP-dependent NAD(P)H-hydrate dehydratase activity"/>
    <property type="evidence" value="ECO:0007669"/>
    <property type="project" value="UniProtKB-UniRule"/>
</dbReference>
<comment type="cofactor">
    <cofactor evidence="17">
        <name>Mg(2+)</name>
        <dbReference type="ChEBI" id="CHEBI:18420"/>
    </cofactor>
</comment>
<comment type="similarity">
    <text evidence="17">Belongs to the NnrD/CARKD family.</text>
</comment>
<evidence type="ECO:0000313" key="22">
    <source>
        <dbReference type="EMBL" id="MBB4608596.1"/>
    </source>
</evidence>
<dbReference type="NCBIfam" id="TIGR00197">
    <property type="entry name" value="yjeF_nterm"/>
    <property type="match status" value="1"/>
</dbReference>
<dbReference type="InterPro" id="IPR030677">
    <property type="entry name" value="Nnr"/>
</dbReference>
<dbReference type="PROSITE" id="PS01049">
    <property type="entry name" value="YJEF_C_1"/>
    <property type="match status" value="1"/>
</dbReference>
<feature type="binding site" evidence="17">
    <location>
        <position position="407"/>
    </location>
    <ligand>
        <name>AMP</name>
        <dbReference type="ChEBI" id="CHEBI:456215"/>
    </ligand>
</feature>
<evidence type="ECO:0000256" key="17">
    <source>
        <dbReference type="HAMAP-Rule" id="MF_01965"/>
    </source>
</evidence>
<dbReference type="PROSITE" id="PS51383">
    <property type="entry name" value="YJEF_C_3"/>
    <property type="match status" value="1"/>
</dbReference>
<dbReference type="EC" id="5.1.99.6" evidence="19"/>
<comment type="catalytic activity">
    <reaction evidence="16 17 19">
        <text>(6S)-NADPHX + ADP = AMP + phosphate + NADPH + H(+)</text>
        <dbReference type="Rhea" id="RHEA:32235"/>
        <dbReference type="ChEBI" id="CHEBI:15378"/>
        <dbReference type="ChEBI" id="CHEBI:43474"/>
        <dbReference type="ChEBI" id="CHEBI:57783"/>
        <dbReference type="ChEBI" id="CHEBI:64076"/>
        <dbReference type="ChEBI" id="CHEBI:456215"/>
        <dbReference type="ChEBI" id="CHEBI:456216"/>
        <dbReference type="EC" id="4.2.1.136"/>
    </reaction>
</comment>
<keyword evidence="11 18" id="KW-0413">Isomerase</keyword>
<dbReference type="GO" id="GO:0046496">
    <property type="term" value="P:nicotinamide nucleotide metabolic process"/>
    <property type="evidence" value="ECO:0007669"/>
    <property type="project" value="UniProtKB-UniRule"/>
</dbReference>
<feature type="binding site" evidence="18">
    <location>
        <begin position="122"/>
        <end position="128"/>
    </location>
    <ligand>
        <name>(6S)-NADPHX</name>
        <dbReference type="ChEBI" id="CHEBI:64076"/>
    </ligand>
</feature>
<feature type="binding site" evidence="18">
    <location>
        <position position="118"/>
    </location>
    <ligand>
        <name>K(+)</name>
        <dbReference type="ChEBI" id="CHEBI:29103"/>
    </ligand>
</feature>
<keyword evidence="9 18" id="KW-0630">Potassium</keyword>
<comment type="catalytic activity">
    <reaction evidence="15 17 19">
        <text>(6S)-NADHX + ADP = AMP + phosphate + NADH + H(+)</text>
        <dbReference type="Rhea" id="RHEA:32223"/>
        <dbReference type="ChEBI" id="CHEBI:15378"/>
        <dbReference type="ChEBI" id="CHEBI:43474"/>
        <dbReference type="ChEBI" id="CHEBI:57945"/>
        <dbReference type="ChEBI" id="CHEBI:64074"/>
        <dbReference type="ChEBI" id="CHEBI:456215"/>
        <dbReference type="ChEBI" id="CHEBI:456216"/>
        <dbReference type="EC" id="4.2.1.136"/>
    </reaction>
</comment>
<feature type="binding site" evidence="17">
    <location>
        <position position="241"/>
    </location>
    <ligand>
        <name>(6S)-NADPHX</name>
        <dbReference type="ChEBI" id="CHEBI:64076"/>
    </ligand>
</feature>
<feature type="binding site" evidence="17">
    <location>
        <position position="408"/>
    </location>
    <ligand>
        <name>(6S)-NADPHX</name>
        <dbReference type="ChEBI" id="CHEBI:64076"/>
    </ligand>
</feature>
<keyword evidence="6 17" id="KW-0547">Nucleotide-binding</keyword>
<comment type="similarity">
    <text evidence="4 19">In the C-terminal section; belongs to the NnrD/CARKD family.</text>
</comment>
<proteinExistence type="inferred from homology"/>
<feature type="binding site" evidence="18">
    <location>
        <position position="151"/>
    </location>
    <ligand>
        <name>(6S)-NADPHX</name>
        <dbReference type="ChEBI" id="CHEBI:64076"/>
    </ligand>
</feature>
<reference evidence="22 24" key="1">
    <citation type="submission" date="2020-08" db="EMBL/GenBank/DDBJ databases">
        <title>Genomic Encyclopedia of Type Strains, Phase IV (KMG-IV): sequencing the most valuable type-strain genomes for metagenomic binning, comparative biology and taxonomic classification.</title>
        <authorList>
            <person name="Goeker M."/>
        </authorList>
    </citation>
    <scope>NUCLEOTIDE SEQUENCE [LARGE SCALE GENOMIC DNA]</scope>
    <source>
        <strain evidence="22 24">DSM 14562</strain>
    </source>
</reference>
<feature type="binding site" evidence="18">
    <location>
        <position position="154"/>
    </location>
    <ligand>
        <name>K(+)</name>
        <dbReference type="ChEBI" id="CHEBI:29103"/>
    </ligand>
</feature>
<comment type="subunit">
    <text evidence="17">Homotetramer.</text>
</comment>
<dbReference type="PANTHER" id="PTHR12592">
    <property type="entry name" value="ATP-DEPENDENT (S)-NAD(P)H-HYDRATE DEHYDRATASE FAMILY MEMBER"/>
    <property type="match status" value="1"/>
</dbReference>
<dbReference type="GO" id="GO:0052856">
    <property type="term" value="F:NAD(P)HX epimerase activity"/>
    <property type="evidence" value="ECO:0007669"/>
    <property type="project" value="UniProtKB-UniRule"/>
</dbReference>
<evidence type="ECO:0000313" key="24">
    <source>
        <dbReference type="Proteomes" id="UP000584663"/>
    </source>
</evidence>
<evidence type="ECO:0000256" key="9">
    <source>
        <dbReference type="ARBA" id="ARBA00022958"/>
    </source>
</evidence>
<evidence type="ECO:0000256" key="8">
    <source>
        <dbReference type="ARBA" id="ARBA00022857"/>
    </source>
</evidence>
<comment type="similarity">
    <text evidence="18">Belongs to the NnrE/AIBP family.</text>
</comment>
<dbReference type="SUPFAM" id="SSF64153">
    <property type="entry name" value="YjeF N-terminal domain-like"/>
    <property type="match status" value="1"/>
</dbReference>
<evidence type="ECO:0000256" key="1">
    <source>
        <dbReference type="ARBA" id="ARBA00000013"/>
    </source>
</evidence>
<dbReference type="EC" id="4.2.1.136" evidence="19"/>
<evidence type="ECO:0000256" key="14">
    <source>
        <dbReference type="ARBA" id="ARBA00025153"/>
    </source>
</evidence>
<accession>A0AA41DB61</accession>
<protein>
    <recommendedName>
        <fullName evidence="19">Bifunctional NAD(P)H-hydrate repair enzyme</fullName>
    </recommendedName>
    <alternativeName>
        <fullName evidence="19">Nicotinamide nucleotide repair protein</fullName>
    </alternativeName>
    <domain>
        <recommendedName>
            <fullName evidence="19">ADP-dependent (S)-NAD(P)H-hydrate dehydratase</fullName>
            <ecNumber evidence="19">4.2.1.136</ecNumber>
        </recommendedName>
        <alternativeName>
            <fullName evidence="19">ADP-dependent NAD(P)HX dehydratase</fullName>
        </alternativeName>
    </domain>
    <domain>
        <recommendedName>
            <fullName evidence="19">NAD(P)H-hydrate epimerase</fullName>
            <ecNumber evidence="19">5.1.99.6</ecNumber>
        </recommendedName>
    </domain>
</protein>
<dbReference type="InterPro" id="IPR004443">
    <property type="entry name" value="YjeF_N_dom"/>
</dbReference>
<evidence type="ECO:0000256" key="12">
    <source>
        <dbReference type="ARBA" id="ARBA00023239"/>
    </source>
</evidence>
<dbReference type="GO" id="GO:0110051">
    <property type="term" value="P:metabolite repair"/>
    <property type="evidence" value="ECO:0007669"/>
    <property type="project" value="TreeGrafter"/>
</dbReference>
<evidence type="ECO:0000256" key="2">
    <source>
        <dbReference type="ARBA" id="ARBA00000909"/>
    </source>
</evidence>
<dbReference type="Gene3D" id="3.40.1190.20">
    <property type="match status" value="1"/>
</dbReference>
<reference evidence="23" key="2">
    <citation type="submission" date="2021-01" db="EMBL/GenBank/DDBJ databases">
        <title>Genome Sequencing of Type Strains.</title>
        <authorList>
            <person name="Lemaire J.F."/>
            <person name="Inderbitzin P."/>
            <person name="Collins S.B."/>
            <person name="Wespe N."/>
            <person name="Knight-Connoni V."/>
        </authorList>
    </citation>
    <scope>NUCLEOTIDE SEQUENCE</scope>
    <source>
        <strain evidence="23">DSM 14562</strain>
    </source>
</reference>
<keyword evidence="12 17" id="KW-0456">Lyase</keyword>
<comment type="catalytic activity">
    <reaction evidence="1 18 19">
        <text>(6R)-NADHX = (6S)-NADHX</text>
        <dbReference type="Rhea" id="RHEA:32215"/>
        <dbReference type="ChEBI" id="CHEBI:64074"/>
        <dbReference type="ChEBI" id="CHEBI:64075"/>
        <dbReference type="EC" id="5.1.99.6"/>
    </reaction>
</comment>
<feature type="binding site" evidence="18">
    <location>
        <position position="62"/>
    </location>
    <ligand>
        <name>K(+)</name>
        <dbReference type="ChEBI" id="CHEBI:29103"/>
    </ligand>
</feature>
<evidence type="ECO:0000256" key="10">
    <source>
        <dbReference type="ARBA" id="ARBA00023027"/>
    </source>
</evidence>
<dbReference type="Pfam" id="PF01256">
    <property type="entry name" value="Carb_kinase"/>
    <property type="match status" value="1"/>
</dbReference>
<keyword evidence="7 17" id="KW-0067">ATP-binding</keyword>
<dbReference type="AlphaFoldDB" id="A0AA41DB61"/>
<gene>
    <name evidence="18" type="primary">nnrE</name>
    <name evidence="17" type="synonym">nnrD</name>
    <name evidence="22" type="ORF">GGQ89_000798</name>
    <name evidence="23" type="ORF">JYA60_11825</name>
</gene>
<dbReference type="PROSITE" id="PS01050">
    <property type="entry name" value="YJEF_C_2"/>
    <property type="match status" value="1"/>
</dbReference>
<dbReference type="HAMAP" id="MF_01966">
    <property type="entry name" value="NADHX_epimerase"/>
    <property type="match status" value="1"/>
</dbReference>
<dbReference type="Proteomes" id="UP000584663">
    <property type="component" value="Unassembled WGS sequence"/>
</dbReference>
<evidence type="ECO:0000256" key="6">
    <source>
        <dbReference type="ARBA" id="ARBA00022741"/>
    </source>
</evidence>
<keyword evidence="10 17" id="KW-0520">NAD</keyword>
<keyword evidence="24" id="KW-1185">Reference proteome</keyword>